<evidence type="ECO:0000313" key="1">
    <source>
        <dbReference type="EMBL" id="AMN30928.1"/>
    </source>
</evidence>
<dbReference type="PATRIC" id="fig|1502.177.peg.3218"/>
<dbReference type="Proteomes" id="UP000070260">
    <property type="component" value="Plasmid pJFP838A"/>
</dbReference>
<gene>
    <name evidence="1" type="ORF">JFP838_pA0012</name>
</gene>
<reference evidence="1 2" key="1">
    <citation type="journal article" date="2016" name="PLoS ONE">
        <title>Plasmid Characterization and Chromosome Analysis of Two netF+ Clostridium perfringens Isolates Associated with Foal and Canine Necrotizing Enteritis.</title>
        <authorList>
            <person name="Mehdizadeh Gohari I."/>
            <person name="Kropinski A.M."/>
            <person name="Weese S.J."/>
            <person name="Parreira V.R."/>
            <person name="Whitehead A.E."/>
            <person name="Boerlin P."/>
            <person name="Prescott J.F."/>
        </authorList>
    </citation>
    <scope>NUCLEOTIDE SEQUENCE [LARGE SCALE GENOMIC DNA]</scope>
    <source>
        <strain evidence="1 2">JP838</strain>
        <plasmid evidence="2">Plasmid pJFP838A</plasmid>
    </source>
</reference>
<dbReference type="EMBL" id="CP013615">
    <property type="protein sequence ID" value="AMN30928.1"/>
    <property type="molecule type" value="Genomic_DNA"/>
</dbReference>
<sequence>MCKPPKKPLTIEGKSKSYFEYLAELVSPYLKEYNVILSFKGYSETLNGYSNISSKSDKELCELANDLNAWTEYMTDLSSLIQKILLDSETEKIQTIAIASINADAKKVSAGDRIANKENSVVAVRKKRNTLKAFYTAIEEKANFLERAYHHCKQIYDCNIKLKLENRR</sequence>
<organism evidence="1 2">
    <name type="scientific">Clostridium perfringens</name>
    <dbReference type="NCBI Taxonomy" id="1502"/>
    <lineage>
        <taxon>Bacteria</taxon>
        <taxon>Bacillati</taxon>
        <taxon>Bacillota</taxon>
        <taxon>Clostridia</taxon>
        <taxon>Eubacteriales</taxon>
        <taxon>Clostridiaceae</taxon>
        <taxon>Clostridium</taxon>
    </lineage>
</organism>
<geneLocation type="plasmid" evidence="1 2">
    <name>pJFP838A</name>
</geneLocation>
<evidence type="ECO:0000313" key="2">
    <source>
        <dbReference type="Proteomes" id="UP000070260"/>
    </source>
</evidence>
<protein>
    <submittedName>
        <fullName evidence="1">Uncharacterized protein</fullName>
    </submittedName>
</protein>
<keyword evidence="1" id="KW-0614">Plasmid</keyword>
<proteinExistence type="predicted"/>
<dbReference type="RefSeq" id="WP_061429539.1">
    <property type="nucleotide sequence ID" value="NZ_CATNZX010000001.1"/>
</dbReference>
<name>A0A140GQW9_CLOPF</name>
<accession>A0A140GQW9</accession>
<dbReference type="OrthoDB" id="3035765at2"/>
<dbReference type="AlphaFoldDB" id="A0A140GQW9"/>